<accession>A0ABW0XD51</accession>
<gene>
    <name evidence="2" type="ORF">ACFP3U_25920</name>
</gene>
<dbReference type="EMBL" id="JBHSOF010000039">
    <property type="protein sequence ID" value="MFC5666391.1"/>
    <property type="molecule type" value="Genomic_DNA"/>
</dbReference>
<dbReference type="InterPro" id="IPR010982">
    <property type="entry name" value="Lambda_DNA-bd_dom_sf"/>
</dbReference>
<dbReference type="Pfam" id="PF13560">
    <property type="entry name" value="HTH_31"/>
    <property type="match status" value="1"/>
</dbReference>
<sequence>MAGSHDLGSPTLCRLKLRLELRALREEAGMTAAEVARTVKWSTAKMTRLETGEGWVQPTDVEALCRLYGASAEQTEMLSSYALVTKTHRDEWKSKEYQEVILPGFSAYLGLEGAATHVRTYESEFVPGLLQTEAYMRELLRHTRRPKDEIDRQVEIRLKRQAILKREVDPARLSVVLNEAVLKRVVGSPGLMREQLEYLADGATTANIKLQVVPFRAGFHPAMIGSFTVLSFDDPKVGPIVHIGALGSATVIDDRERVRIYEETWSDLTGTAESHDRSSRMIKQAAKEL</sequence>
<name>A0ABW0XD51_9ACTN</name>
<organism evidence="2 3">
    <name type="scientific">Kitasatospora misakiensis</name>
    <dbReference type="NCBI Taxonomy" id="67330"/>
    <lineage>
        <taxon>Bacteria</taxon>
        <taxon>Bacillati</taxon>
        <taxon>Actinomycetota</taxon>
        <taxon>Actinomycetes</taxon>
        <taxon>Kitasatosporales</taxon>
        <taxon>Streptomycetaceae</taxon>
        <taxon>Kitasatospora</taxon>
    </lineage>
</organism>
<dbReference type="SMART" id="SM00530">
    <property type="entry name" value="HTH_XRE"/>
    <property type="match status" value="1"/>
</dbReference>
<evidence type="ECO:0000259" key="1">
    <source>
        <dbReference type="PROSITE" id="PS50943"/>
    </source>
</evidence>
<dbReference type="RefSeq" id="WP_380228104.1">
    <property type="nucleotide sequence ID" value="NZ_JBHSOF010000039.1"/>
</dbReference>
<keyword evidence="3" id="KW-1185">Reference proteome</keyword>
<reference evidence="3" key="1">
    <citation type="journal article" date="2019" name="Int. J. Syst. Evol. Microbiol.">
        <title>The Global Catalogue of Microorganisms (GCM) 10K type strain sequencing project: providing services to taxonomists for standard genome sequencing and annotation.</title>
        <authorList>
            <consortium name="The Broad Institute Genomics Platform"/>
            <consortium name="The Broad Institute Genome Sequencing Center for Infectious Disease"/>
            <person name="Wu L."/>
            <person name="Ma J."/>
        </authorList>
    </citation>
    <scope>NUCLEOTIDE SEQUENCE [LARGE SCALE GENOMIC DNA]</scope>
    <source>
        <strain evidence="3">CGMCC 4.1437</strain>
    </source>
</reference>
<dbReference type="PROSITE" id="PS50943">
    <property type="entry name" value="HTH_CROC1"/>
    <property type="match status" value="1"/>
</dbReference>
<protein>
    <submittedName>
        <fullName evidence="2">Helix-turn-helix domain-containing protein</fullName>
    </submittedName>
</protein>
<dbReference type="Proteomes" id="UP001595975">
    <property type="component" value="Unassembled WGS sequence"/>
</dbReference>
<evidence type="ECO:0000313" key="3">
    <source>
        <dbReference type="Proteomes" id="UP001595975"/>
    </source>
</evidence>
<dbReference type="CDD" id="cd00093">
    <property type="entry name" value="HTH_XRE"/>
    <property type="match status" value="1"/>
</dbReference>
<dbReference type="Pfam" id="PF19054">
    <property type="entry name" value="DUF5753"/>
    <property type="match status" value="1"/>
</dbReference>
<feature type="domain" description="HTH cro/C1-type" evidence="1">
    <location>
        <begin position="21"/>
        <end position="75"/>
    </location>
</feature>
<dbReference type="InterPro" id="IPR001387">
    <property type="entry name" value="Cro/C1-type_HTH"/>
</dbReference>
<evidence type="ECO:0000313" key="2">
    <source>
        <dbReference type="EMBL" id="MFC5666391.1"/>
    </source>
</evidence>
<dbReference type="SUPFAM" id="SSF47413">
    <property type="entry name" value="lambda repressor-like DNA-binding domains"/>
    <property type="match status" value="1"/>
</dbReference>
<dbReference type="InterPro" id="IPR043917">
    <property type="entry name" value="DUF5753"/>
</dbReference>
<proteinExistence type="predicted"/>
<dbReference type="Gene3D" id="1.10.260.40">
    <property type="entry name" value="lambda repressor-like DNA-binding domains"/>
    <property type="match status" value="1"/>
</dbReference>
<comment type="caution">
    <text evidence="2">The sequence shown here is derived from an EMBL/GenBank/DDBJ whole genome shotgun (WGS) entry which is preliminary data.</text>
</comment>